<protein>
    <submittedName>
        <fullName evidence="3">Uncharacterized protein</fullName>
    </submittedName>
</protein>
<dbReference type="RefSeq" id="WP_146436966.1">
    <property type="nucleotide sequence ID" value="NZ_SJPF01000008.1"/>
</dbReference>
<name>A0A5C5UTW7_9BACT</name>
<feature type="compositionally biased region" description="Acidic residues" evidence="1">
    <location>
        <begin position="129"/>
        <end position="141"/>
    </location>
</feature>
<evidence type="ECO:0000256" key="1">
    <source>
        <dbReference type="SAM" id="MobiDB-lite"/>
    </source>
</evidence>
<organism evidence="3 4">
    <name type="scientific">Blastopirellula retiformator</name>
    <dbReference type="NCBI Taxonomy" id="2527970"/>
    <lineage>
        <taxon>Bacteria</taxon>
        <taxon>Pseudomonadati</taxon>
        <taxon>Planctomycetota</taxon>
        <taxon>Planctomycetia</taxon>
        <taxon>Pirellulales</taxon>
        <taxon>Pirellulaceae</taxon>
        <taxon>Blastopirellula</taxon>
    </lineage>
</organism>
<dbReference type="Gene3D" id="2.20.28.160">
    <property type="match status" value="1"/>
</dbReference>
<feature type="transmembrane region" description="Helical" evidence="2">
    <location>
        <begin position="83"/>
        <end position="106"/>
    </location>
</feature>
<sequence length="165" mass="17655">MSIKLAKLRCPHCGKSLGIPRKLAGKTSPCPRCGESFTIAQDLSQLVSITPPGEEEPIVAEAGEADEPPMALSVEKSESRFPWLILLIAGVTIATLLVIGVVVWMVSPASPPTTEPQVQIEPTATTPAEEPEPIEEMDEESTSPNGMYDRQPQSVEPSASTKPRP</sequence>
<dbReference type="EMBL" id="SJPF01000008">
    <property type="protein sequence ID" value="TWT29508.1"/>
    <property type="molecule type" value="Genomic_DNA"/>
</dbReference>
<comment type="caution">
    <text evidence="3">The sequence shown here is derived from an EMBL/GenBank/DDBJ whole genome shotgun (WGS) entry which is preliminary data.</text>
</comment>
<dbReference type="AlphaFoldDB" id="A0A5C5UTW7"/>
<keyword evidence="4" id="KW-1185">Reference proteome</keyword>
<evidence type="ECO:0000313" key="3">
    <source>
        <dbReference type="EMBL" id="TWT29508.1"/>
    </source>
</evidence>
<feature type="compositionally biased region" description="Polar residues" evidence="1">
    <location>
        <begin position="151"/>
        <end position="165"/>
    </location>
</feature>
<evidence type="ECO:0000313" key="4">
    <source>
        <dbReference type="Proteomes" id="UP000318878"/>
    </source>
</evidence>
<dbReference type="Proteomes" id="UP000318878">
    <property type="component" value="Unassembled WGS sequence"/>
</dbReference>
<gene>
    <name evidence="3" type="ORF">Enr8_50250</name>
</gene>
<dbReference type="OrthoDB" id="292474at2"/>
<proteinExistence type="predicted"/>
<accession>A0A5C5UTW7</accession>
<reference evidence="3 4" key="1">
    <citation type="submission" date="2019-02" db="EMBL/GenBank/DDBJ databases">
        <title>Deep-cultivation of Planctomycetes and their phenomic and genomic characterization uncovers novel biology.</title>
        <authorList>
            <person name="Wiegand S."/>
            <person name="Jogler M."/>
            <person name="Boedeker C."/>
            <person name="Pinto D."/>
            <person name="Vollmers J."/>
            <person name="Rivas-Marin E."/>
            <person name="Kohn T."/>
            <person name="Peeters S.H."/>
            <person name="Heuer A."/>
            <person name="Rast P."/>
            <person name="Oberbeckmann S."/>
            <person name="Bunk B."/>
            <person name="Jeske O."/>
            <person name="Meyerdierks A."/>
            <person name="Storesund J.E."/>
            <person name="Kallscheuer N."/>
            <person name="Luecker S."/>
            <person name="Lage O.M."/>
            <person name="Pohl T."/>
            <person name="Merkel B.J."/>
            <person name="Hornburger P."/>
            <person name="Mueller R.-W."/>
            <person name="Bruemmer F."/>
            <person name="Labrenz M."/>
            <person name="Spormann A.M."/>
            <person name="Op Den Camp H."/>
            <person name="Overmann J."/>
            <person name="Amann R."/>
            <person name="Jetten M.S.M."/>
            <person name="Mascher T."/>
            <person name="Medema M.H."/>
            <person name="Devos D.P."/>
            <person name="Kaster A.-K."/>
            <person name="Ovreas L."/>
            <person name="Rohde M."/>
            <person name="Galperin M.Y."/>
            <person name="Jogler C."/>
        </authorList>
    </citation>
    <scope>NUCLEOTIDE SEQUENCE [LARGE SCALE GENOMIC DNA]</scope>
    <source>
        <strain evidence="3 4">Enr8</strain>
    </source>
</reference>
<feature type="region of interest" description="Disordered" evidence="1">
    <location>
        <begin position="110"/>
        <end position="165"/>
    </location>
</feature>
<keyword evidence="2" id="KW-0812">Transmembrane</keyword>
<evidence type="ECO:0000256" key="2">
    <source>
        <dbReference type="SAM" id="Phobius"/>
    </source>
</evidence>
<keyword evidence="2" id="KW-0472">Membrane</keyword>
<keyword evidence="2" id="KW-1133">Transmembrane helix</keyword>